<dbReference type="Proteomes" id="UP000011607">
    <property type="component" value="Unassembled WGS sequence"/>
</dbReference>
<feature type="domain" description="DUF7967" evidence="2">
    <location>
        <begin position="8"/>
        <end position="93"/>
    </location>
</feature>
<dbReference type="STRING" id="1227454.C446_10555"/>
<evidence type="ECO:0000256" key="1">
    <source>
        <dbReference type="SAM" id="MobiDB-lite"/>
    </source>
</evidence>
<dbReference type="RefSeq" id="WP_006673026.1">
    <property type="nucleotide sequence ID" value="NZ_AOMA01000102.1"/>
</dbReference>
<proteinExistence type="predicted"/>
<keyword evidence="4" id="KW-1185">Reference proteome</keyword>
<dbReference type="OrthoDB" id="156620at2157"/>
<evidence type="ECO:0000313" key="3">
    <source>
        <dbReference type="EMBL" id="EMA37860.1"/>
    </source>
</evidence>
<gene>
    <name evidence="3" type="ORF">C446_10555</name>
</gene>
<sequence>MTASSETDETVRCWLVERDYDDKGLVTLAYATSDGDRVYRRELAAGAATRSRVTAAKDVDPAQLEPVEDADTRDRYATEVDRTADQYEPDEPI</sequence>
<evidence type="ECO:0000259" key="2">
    <source>
        <dbReference type="Pfam" id="PF25921"/>
    </source>
</evidence>
<dbReference type="AlphaFoldDB" id="M0M0F4"/>
<name>M0M0F4_9EURY</name>
<protein>
    <recommendedName>
        <fullName evidence="2">DUF7967 domain-containing protein</fullName>
    </recommendedName>
</protein>
<comment type="caution">
    <text evidence="3">The sequence shown here is derived from an EMBL/GenBank/DDBJ whole genome shotgun (WGS) entry which is preliminary data.</text>
</comment>
<evidence type="ECO:0000313" key="4">
    <source>
        <dbReference type="Proteomes" id="UP000011607"/>
    </source>
</evidence>
<dbReference type="eggNOG" id="arCOG03917">
    <property type="taxonomic scope" value="Archaea"/>
</dbReference>
<organism evidence="3 4">
    <name type="scientific">Halobiforma nitratireducens JCM 10879</name>
    <dbReference type="NCBI Taxonomy" id="1227454"/>
    <lineage>
        <taxon>Archaea</taxon>
        <taxon>Methanobacteriati</taxon>
        <taxon>Methanobacteriota</taxon>
        <taxon>Stenosarchaea group</taxon>
        <taxon>Halobacteria</taxon>
        <taxon>Halobacteriales</taxon>
        <taxon>Natrialbaceae</taxon>
        <taxon>Halobiforma</taxon>
    </lineage>
</organism>
<feature type="region of interest" description="Disordered" evidence="1">
    <location>
        <begin position="50"/>
        <end position="93"/>
    </location>
</feature>
<dbReference type="EMBL" id="AOMA01000102">
    <property type="protein sequence ID" value="EMA37860.1"/>
    <property type="molecule type" value="Genomic_DNA"/>
</dbReference>
<dbReference type="Pfam" id="PF25921">
    <property type="entry name" value="DUF7967"/>
    <property type="match status" value="1"/>
</dbReference>
<feature type="compositionally biased region" description="Basic and acidic residues" evidence="1">
    <location>
        <begin position="70"/>
        <end position="85"/>
    </location>
</feature>
<accession>M0M0F4</accession>
<dbReference type="InterPro" id="IPR058273">
    <property type="entry name" value="DUF7967"/>
</dbReference>
<reference evidence="3 4" key="1">
    <citation type="journal article" date="2014" name="PLoS Genet.">
        <title>Phylogenetically driven sequencing of extremely halophilic archaea reveals strategies for static and dynamic osmo-response.</title>
        <authorList>
            <person name="Becker E.A."/>
            <person name="Seitzer P.M."/>
            <person name="Tritt A."/>
            <person name="Larsen D."/>
            <person name="Krusor M."/>
            <person name="Yao A.I."/>
            <person name="Wu D."/>
            <person name="Madern D."/>
            <person name="Eisen J.A."/>
            <person name="Darling A.E."/>
            <person name="Facciotti M.T."/>
        </authorList>
    </citation>
    <scope>NUCLEOTIDE SEQUENCE [LARGE SCALE GENOMIC DNA]</scope>
    <source>
        <strain evidence="3 4">JCM 10879</strain>
    </source>
</reference>